<proteinExistence type="inferred from homology"/>
<dbReference type="PANTHER" id="PTHR43174">
    <property type="entry name" value="UDP-N-ACETYLGLUCOSAMINE 2-EPIMERASE"/>
    <property type="match status" value="1"/>
</dbReference>
<evidence type="ECO:0000313" key="3">
    <source>
        <dbReference type="EMBL" id="OGL41207.1"/>
    </source>
</evidence>
<sequence length="379" mass="42600">MSQIKIINVVGARPNFIKIAPLMEEIKKDKSFKSLLVHTGQHYDLAMSKLFFKDLEIPEPDINLGVGSGSHSYQTAKIMMKFEKVVNLLNPSLVLVVGDVNSTLACSLVAAKLGVKIAHVEAGLRSFDRSMPEEINRVLVDSLADFLFITERDARDNLKKEGIPSSKIYFVGNVMIDTLFKYRRDAGKALIKKKLGLESNSFPYALLTLHRPSNVDDRFKFYEILDALKKISESLPIIFPSHPRTKKQIQVFGFQKFFDGYFSSRGNRIGKKGIYLVSPLGYLNFLSLLEGAKIVFTDSGGIQEETTFLGVPCLTLRENTERPITVNEGSNQLVGTEKEKIIKTAFKVLDGGEKRFRIPKFWDGKASRRIVSILKDKLS</sequence>
<dbReference type="CDD" id="cd03786">
    <property type="entry name" value="GTB_UDP-GlcNAc_2-Epimerase"/>
    <property type="match status" value="1"/>
</dbReference>
<dbReference type="NCBIfam" id="TIGR00236">
    <property type="entry name" value="wecB"/>
    <property type="match status" value="1"/>
</dbReference>
<reference evidence="3 4" key="1">
    <citation type="journal article" date="2016" name="Nat. Commun.">
        <title>Thousands of microbial genomes shed light on interconnected biogeochemical processes in an aquifer system.</title>
        <authorList>
            <person name="Anantharaman K."/>
            <person name="Brown C.T."/>
            <person name="Hug L.A."/>
            <person name="Sharon I."/>
            <person name="Castelle C.J."/>
            <person name="Probst A.J."/>
            <person name="Thomas B.C."/>
            <person name="Singh A."/>
            <person name="Wilkins M.J."/>
            <person name="Karaoz U."/>
            <person name="Brodie E.L."/>
            <person name="Williams K.H."/>
            <person name="Hubbard S.S."/>
            <person name="Banfield J.F."/>
        </authorList>
    </citation>
    <scope>NUCLEOTIDE SEQUENCE [LARGE SCALE GENOMIC DNA]</scope>
</reference>
<dbReference type="Gene3D" id="3.40.50.2000">
    <property type="entry name" value="Glycogen Phosphorylase B"/>
    <property type="match status" value="2"/>
</dbReference>
<dbReference type="PANTHER" id="PTHR43174:SF1">
    <property type="entry name" value="UDP-N-ACETYLGLUCOSAMINE 2-EPIMERASE"/>
    <property type="match status" value="1"/>
</dbReference>
<organism evidence="3 4">
    <name type="scientific">Candidatus Schekmanbacteria bacterium GWA2_38_11</name>
    <dbReference type="NCBI Taxonomy" id="1817876"/>
    <lineage>
        <taxon>Bacteria</taxon>
        <taxon>Candidatus Schekmaniibacteriota</taxon>
    </lineage>
</organism>
<evidence type="ECO:0000259" key="2">
    <source>
        <dbReference type="Pfam" id="PF02350"/>
    </source>
</evidence>
<evidence type="ECO:0000313" key="4">
    <source>
        <dbReference type="Proteomes" id="UP000178526"/>
    </source>
</evidence>
<dbReference type="EMBL" id="MGDB01000075">
    <property type="protein sequence ID" value="OGL41207.1"/>
    <property type="molecule type" value="Genomic_DNA"/>
</dbReference>
<dbReference type="InterPro" id="IPR029767">
    <property type="entry name" value="WecB-like"/>
</dbReference>
<accession>A0A1F7RJX0</accession>
<dbReference type="SUPFAM" id="SSF53756">
    <property type="entry name" value="UDP-Glycosyltransferase/glycogen phosphorylase"/>
    <property type="match status" value="1"/>
</dbReference>
<dbReference type="Proteomes" id="UP000178526">
    <property type="component" value="Unassembled WGS sequence"/>
</dbReference>
<dbReference type="Pfam" id="PF02350">
    <property type="entry name" value="Epimerase_2"/>
    <property type="match status" value="1"/>
</dbReference>
<dbReference type="InterPro" id="IPR003331">
    <property type="entry name" value="UDP_GlcNAc_Epimerase_2_dom"/>
</dbReference>
<keyword evidence="1" id="KW-0413">Isomerase</keyword>
<dbReference type="GO" id="GO:0016853">
    <property type="term" value="F:isomerase activity"/>
    <property type="evidence" value="ECO:0007669"/>
    <property type="project" value="UniProtKB-KW"/>
</dbReference>
<protein>
    <submittedName>
        <fullName evidence="3">UDP-N-acetylglucosamine 2-epimerase</fullName>
    </submittedName>
</protein>
<comment type="caution">
    <text evidence="3">The sequence shown here is derived from an EMBL/GenBank/DDBJ whole genome shotgun (WGS) entry which is preliminary data.</text>
</comment>
<name>A0A1F7RJX0_9BACT</name>
<evidence type="ECO:0000256" key="1">
    <source>
        <dbReference type="RuleBase" id="RU003513"/>
    </source>
</evidence>
<comment type="similarity">
    <text evidence="1">Belongs to the UDP-N-acetylglucosamine 2-epimerase family.</text>
</comment>
<feature type="domain" description="UDP-N-acetylglucosamine 2-epimerase" evidence="2">
    <location>
        <begin position="25"/>
        <end position="375"/>
    </location>
</feature>
<gene>
    <name evidence="3" type="ORF">A2042_04680</name>
</gene>
<dbReference type="AlphaFoldDB" id="A0A1F7RJX0"/>